<dbReference type="SUPFAM" id="SSF55785">
    <property type="entry name" value="PYP-like sensor domain (PAS domain)"/>
    <property type="match status" value="1"/>
</dbReference>
<dbReference type="Pfam" id="PF02518">
    <property type="entry name" value="HATPase_c"/>
    <property type="match status" value="1"/>
</dbReference>
<feature type="repeat" description="TPR" evidence="3">
    <location>
        <begin position="255"/>
        <end position="288"/>
    </location>
</feature>
<evidence type="ECO:0000259" key="7">
    <source>
        <dbReference type="PROSITE" id="PS50113"/>
    </source>
</evidence>
<feature type="repeat" description="TPR" evidence="3">
    <location>
        <begin position="295"/>
        <end position="328"/>
    </location>
</feature>
<evidence type="ECO:0000313" key="8">
    <source>
        <dbReference type="EMBL" id="KZN48686.1"/>
    </source>
</evidence>
<protein>
    <recommendedName>
        <fullName evidence="2">histidine kinase</fullName>
        <ecNumber evidence="2">2.7.13.3</ecNumber>
    </recommendedName>
</protein>
<reference evidence="8 9" key="1">
    <citation type="submission" date="2013-07" db="EMBL/GenBank/DDBJ databases">
        <title>Comparative Genomic and Metabolomic Analysis of Twelve Strains of Pseudoalteromonas luteoviolacea.</title>
        <authorList>
            <person name="Vynne N.G."/>
            <person name="Mansson M."/>
            <person name="Gram L."/>
        </authorList>
    </citation>
    <scope>NUCLEOTIDE SEQUENCE [LARGE SCALE GENOMIC DNA]</scope>
    <source>
        <strain evidence="8 9">H33</strain>
    </source>
</reference>
<dbReference type="PROSITE" id="PS50113">
    <property type="entry name" value="PAC"/>
    <property type="match status" value="1"/>
</dbReference>
<keyword evidence="5" id="KW-1133">Transmembrane helix</keyword>
<dbReference type="Gene3D" id="3.30.565.10">
    <property type="entry name" value="Histidine kinase-like ATPase, C-terminal domain"/>
    <property type="match status" value="1"/>
</dbReference>
<dbReference type="SUPFAM" id="SSF48452">
    <property type="entry name" value="TPR-like"/>
    <property type="match status" value="3"/>
</dbReference>
<evidence type="ECO:0000259" key="6">
    <source>
        <dbReference type="PROSITE" id="PS50109"/>
    </source>
</evidence>
<dbReference type="InterPro" id="IPR011990">
    <property type="entry name" value="TPR-like_helical_dom_sf"/>
</dbReference>
<dbReference type="InterPro" id="IPR019734">
    <property type="entry name" value="TPR_rpt"/>
</dbReference>
<dbReference type="Pfam" id="PF08447">
    <property type="entry name" value="PAS_3"/>
    <property type="match status" value="1"/>
</dbReference>
<dbReference type="Gene3D" id="1.10.287.130">
    <property type="match status" value="1"/>
</dbReference>
<dbReference type="Gene3D" id="1.25.40.10">
    <property type="entry name" value="Tetratricopeptide repeat domain"/>
    <property type="match status" value="2"/>
</dbReference>
<dbReference type="InterPro" id="IPR003661">
    <property type="entry name" value="HisK_dim/P_dom"/>
</dbReference>
<dbReference type="Proteomes" id="UP000076503">
    <property type="component" value="Unassembled WGS sequence"/>
</dbReference>
<feature type="transmembrane region" description="Helical" evidence="5">
    <location>
        <begin position="495"/>
        <end position="514"/>
    </location>
</feature>
<dbReference type="InterPro" id="IPR003594">
    <property type="entry name" value="HATPase_dom"/>
</dbReference>
<evidence type="ECO:0000256" key="1">
    <source>
        <dbReference type="ARBA" id="ARBA00000085"/>
    </source>
</evidence>
<feature type="domain" description="PAC" evidence="7">
    <location>
        <begin position="609"/>
        <end position="662"/>
    </location>
</feature>
<keyword evidence="4" id="KW-0175">Coiled coil</keyword>
<dbReference type="CDD" id="cd00082">
    <property type="entry name" value="HisKA"/>
    <property type="match status" value="1"/>
</dbReference>
<dbReference type="PROSITE" id="PS50109">
    <property type="entry name" value="HIS_KIN"/>
    <property type="match status" value="1"/>
</dbReference>
<dbReference type="AlphaFoldDB" id="A0A167DD07"/>
<gene>
    <name evidence="8" type="ORF">N476_20960</name>
</gene>
<dbReference type="SMART" id="SM00388">
    <property type="entry name" value="HisKA"/>
    <property type="match status" value="1"/>
</dbReference>
<feature type="transmembrane region" description="Helical" evidence="5">
    <location>
        <begin position="20"/>
        <end position="38"/>
    </location>
</feature>
<evidence type="ECO:0000256" key="5">
    <source>
        <dbReference type="SAM" id="Phobius"/>
    </source>
</evidence>
<dbReference type="SMART" id="SM00086">
    <property type="entry name" value="PAC"/>
    <property type="match status" value="1"/>
</dbReference>
<keyword evidence="5" id="KW-0472">Membrane</keyword>
<feature type="repeat" description="TPR" evidence="3">
    <location>
        <begin position="335"/>
        <end position="368"/>
    </location>
</feature>
<dbReference type="SMART" id="SM00028">
    <property type="entry name" value="TPR"/>
    <property type="match status" value="6"/>
</dbReference>
<dbReference type="NCBIfam" id="TIGR00229">
    <property type="entry name" value="sensory_box"/>
    <property type="match status" value="1"/>
</dbReference>
<dbReference type="InterPro" id="IPR035965">
    <property type="entry name" value="PAS-like_dom_sf"/>
</dbReference>
<dbReference type="InterPro" id="IPR000700">
    <property type="entry name" value="PAS-assoc_C"/>
</dbReference>
<dbReference type="InterPro" id="IPR036097">
    <property type="entry name" value="HisK_dim/P_sf"/>
</dbReference>
<dbReference type="InterPro" id="IPR036890">
    <property type="entry name" value="HATPase_C_sf"/>
</dbReference>
<sequence>MLEHKTQVVTMSELALNKHAAVFCIIVLFFNSFAFATLSNEQLVKNIENSQGTAKIEAIIDYVQTNFHYNTSQALEYADEGLQLLELHPSHDQSARLLNHLSRAYISYGDLNKANTVALQAQQFAQKSTVMANELRVQIVLADIAIRQRKYDLARARLIDVIEQAKQGEFKVHLANAHRISGHLDSKTRDYEAALGSYLQSLSLYRKLNDSVMSASIHQSLASLYRKMNLYEKVLFHQKRAIQISLTLDNPNQQAIFYSNMGTYFDEVGKFEKAIEMHLKSLALKEELGYKLGMIHTYNRLGSVYREAGDFKKSEQMLKEAVALKKEINRPDPNISTYLDLGRLYIETGQLELAERYLIQSISLYQGSPWEDRIAEIHQALAKLHLVRQQPRSAIDAYMRAIEIAQEHQREALLMECQLEVAAIFEQQGMHMQALAYTKDYLTLKNIWEEKNNQYRISALAIEFGVREKEREIASLVQQNRIKDLEIEKQAVQQVVFLIGMLFVFCFLSFSYFWRTKNKQLRVEQAALKQVSEVKERLSHALWGSGDELWDWDLQTGVITRDNQMNKLCLPCEQIGADLKAIKSSVHPDDYERLHSKFNRHLEGDSDFYEVNYRVMTKSGRWLWVSDRGKVTSRAKDGTVLRVSGTIKDISEIKASELALAELNATLEKRVEERTLSLKQSRDELAEILEELTSTQANLVEAQKMASLGRLVAGVSHELNTPLGTTVTASSILLKELYEFKSKLEASKLTLSDTKSFIDVSLSSIELIDSNTERAAQLIKRFKQASAHEYVSSESQIDLKACIEGVIGFHGKDSDVIVEIDCPDNCMVQCDSQALGKIFEDLYLNSLLHGFEGKAGHISIDVTAEQEQVFLRFTDNGRGVEQQAIAHMFEPFYTTARHQGKVGLGLYMVFNLVTYVLRGSIRYCPHDKKGACFEIVFSKGGSL</sequence>
<dbReference type="InterPro" id="IPR013655">
    <property type="entry name" value="PAS_fold_3"/>
</dbReference>
<dbReference type="InterPro" id="IPR005467">
    <property type="entry name" value="His_kinase_dom"/>
</dbReference>
<keyword evidence="5" id="KW-0812">Transmembrane</keyword>
<evidence type="ECO:0000256" key="4">
    <source>
        <dbReference type="SAM" id="Coils"/>
    </source>
</evidence>
<dbReference type="Pfam" id="PF13424">
    <property type="entry name" value="TPR_12"/>
    <property type="match status" value="2"/>
</dbReference>
<dbReference type="Gene3D" id="3.30.450.20">
    <property type="entry name" value="PAS domain"/>
    <property type="match status" value="1"/>
</dbReference>
<dbReference type="CDD" id="cd00075">
    <property type="entry name" value="HATPase"/>
    <property type="match status" value="1"/>
</dbReference>
<evidence type="ECO:0000313" key="9">
    <source>
        <dbReference type="Proteomes" id="UP000076503"/>
    </source>
</evidence>
<name>A0A167DD07_9GAMM</name>
<evidence type="ECO:0000256" key="2">
    <source>
        <dbReference type="ARBA" id="ARBA00012438"/>
    </source>
</evidence>
<dbReference type="EC" id="2.7.13.3" evidence="2"/>
<dbReference type="GO" id="GO:0000155">
    <property type="term" value="F:phosphorelay sensor kinase activity"/>
    <property type="evidence" value="ECO:0007669"/>
    <property type="project" value="InterPro"/>
</dbReference>
<feature type="domain" description="Histidine kinase" evidence="6">
    <location>
        <begin position="714"/>
        <end position="941"/>
    </location>
</feature>
<dbReference type="SMART" id="SM00387">
    <property type="entry name" value="HATPase_c"/>
    <property type="match status" value="1"/>
</dbReference>
<evidence type="ECO:0000256" key="3">
    <source>
        <dbReference type="PROSITE-ProRule" id="PRU00339"/>
    </source>
</evidence>
<dbReference type="PROSITE" id="PS50005">
    <property type="entry name" value="TPR"/>
    <property type="match status" value="3"/>
</dbReference>
<dbReference type="PANTHER" id="PTHR10098">
    <property type="entry name" value="RAPSYN-RELATED"/>
    <property type="match status" value="1"/>
</dbReference>
<dbReference type="EMBL" id="AUXZ01000090">
    <property type="protein sequence ID" value="KZN48686.1"/>
    <property type="molecule type" value="Genomic_DNA"/>
</dbReference>
<feature type="coiled-coil region" evidence="4">
    <location>
        <begin position="678"/>
        <end position="705"/>
    </location>
</feature>
<dbReference type="PATRIC" id="fig|1365251.3.peg.3652"/>
<comment type="catalytic activity">
    <reaction evidence="1">
        <text>ATP + protein L-histidine = ADP + protein N-phospho-L-histidine.</text>
        <dbReference type="EC" id="2.7.13.3"/>
    </reaction>
</comment>
<organism evidence="8 9">
    <name type="scientific">Pseudoalteromonas luteoviolacea H33</name>
    <dbReference type="NCBI Taxonomy" id="1365251"/>
    <lineage>
        <taxon>Bacteria</taxon>
        <taxon>Pseudomonadati</taxon>
        <taxon>Pseudomonadota</taxon>
        <taxon>Gammaproteobacteria</taxon>
        <taxon>Alteromonadales</taxon>
        <taxon>Pseudoalteromonadaceae</taxon>
        <taxon>Pseudoalteromonas</taxon>
    </lineage>
</organism>
<keyword evidence="3" id="KW-0802">TPR repeat</keyword>
<dbReference type="InterPro" id="IPR000014">
    <property type="entry name" value="PAS"/>
</dbReference>
<dbReference type="InterPro" id="IPR001610">
    <property type="entry name" value="PAC"/>
</dbReference>
<comment type="caution">
    <text evidence="8">The sequence shown here is derived from an EMBL/GenBank/DDBJ whole genome shotgun (WGS) entry which is preliminary data.</text>
</comment>
<dbReference type="SUPFAM" id="SSF55874">
    <property type="entry name" value="ATPase domain of HSP90 chaperone/DNA topoisomerase II/histidine kinase"/>
    <property type="match status" value="1"/>
</dbReference>
<dbReference type="SUPFAM" id="SSF47384">
    <property type="entry name" value="Homodimeric domain of signal transducing histidine kinase"/>
    <property type="match status" value="1"/>
</dbReference>
<accession>A0A167DD07</accession>
<proteinExistence type="predicted"/>